<keyword evidence="8" id="KW-1185">Reference proteome</keyword>
<keyword evidence="2" id="KW-0732">Signal</keyword>
<dbReference type="SUPFAM" id="SSF53649">
    <property type="entry name" value="Alkaline phosphatase-like"/>
    <property type="match status" value="1"/>
</dbReference>
<dbReference type="KEGG" id="gim:F1728_07040"/>
<dbReference type="CDD" id="cd16031">
    <property type="entry name" value="G6S_like"/>
    <property type="match status" value="1"/>
</dbReference>
<feature type="compositionally biased region" description="Polar residues" evidence="5">
    <location>
        <begin position="1"/>
        <end position="11"/>
    </location>
</feature>
<evidence type="ECO:0000256" key="5">
    <source>
        <dbReference type="SAM" id="MobiDB-lite"/>
    </source>
</evidence>
<reference evidence="7 8" key="1">
    <citation type="submission" date="2019-09" db="EMBL/GenBank/DDBJ databases">
        <title>Gimesia benthica sp. nov., a novel bacterium isolated from deep-sea water of the Northwest Indian Ocean.</title>
        <authorList>
            <person name="Dai X."/>
        </authorList>
    </citation>
    <scope>NUCLEOTIDE SEQUENCE [LARGE SCALE GENOMIC DNA]</scope>
    <source>
        <strain evidence="7 8">E7</strain>
    </source>
</reference>
<evidence type="ECO:0000256" key="3">
    <source>
        <dbReference type="ARBA" id="ARBA00022801"/>
    </source>
</evidence>
<comment type="similarity">
    <text evidence="1">Belongs to the sulfatase family.</text>
</comment>
<evidence type="ECO:0000313" key="8">
    <source>
        <dbReference type="Proteomes" id="UP000427281"/>
    </source>
</evidence>
<dbReference type="PANTHER" id="PTHR43108">
    <property type="entry name" value="N-ACETYLGLUCOSAMINE-6-SULFATASE FAMILY MEMBER"/>
    <property type="match status" value="1"/>
</dbReference>
<feature type="domain" description="Sulfatase N-terminal" evidence="6">
    <location>
        <begin position="70"/>
        <end position="408"/>
    </location>
</feature>
<dbReference type="PROSITE" id="PS00149">
    <property type="entry name" value="SULFATASE_2"/>
    <property type="match status" value="1"/>
</dbReference>
<keyword evidence="4" id="KW-0325">Glycoprotein</keyword>
<keyword evidence="3" id="KW-0378">Hydrolase</keyword>
<evidence type="ECO:0000256" key="1">
    <source>
        <dbReference type="ARBA" id="ARBA00008779"/>
    </source>
</evidence>
<dbReference type="EMBL" id="CP043930">
    <property type="protein sequence ID" value="QGQ22445.1"/>
    <property type="molecule type" value="Genomic_DNA"/>
</dbReference>
<organism evidence="7 8">
    <name type="scientific">Gimesia benthica</name>
    <dbReference type="NCBI Taxonomy" id="2608982"/>
    <lineage>
        <taxon>Bacteria</taxon>
        <taxon>Pseudomonadati</taxon>
        <taxon>Planctomycetota</taxon>
        <taxon>Planctomycetia</taxon>
        <taxon>Planctomycetales</taxon>
        <taxon>Planctomycetaceae</taxon>
        <taxon>Gimesia</taxon>
    </lineage>
</organism>
<evidence type="ECO:0000313" key="7">
    <source>
        <dbReference type="EMBL" id="QGQ22445.1"/>
    </source>
</evidence>
<protein>
    <submittedName>
        <fullName evidence="7">Sulfatase</fullName>
    </submittedName>
</protein>
<dbReference type="GO" id="GO:0016787">
    <property type="term" value="F:hydrolase activity"/>
    <property type="evidence" value="ECO:0007669"/>
    <property type="project" value="UniProtKB-KW"/>
</dbReference>
<dbReference type="InterPro" id="IPR000917">
    <property type="entry name" value="Sulfatase_N"/>
</dbReference>
<accession>A0A6I6AAQ7</accession>
<dbReference type="Pfam" id="PF00884">
    <property type="entry name" value="Sulfatase"/>
    <property type="match status" value="1"/>
</dbReference>
<evidence type="ECO:0000256" key="4">
    <source>
        <dbReference type="ARBA" id="ARBA00023180"/>
    </source>
</evidence>
<dbReference type="InterPro" id="IPR017850">
    <property type="entry name" value="Alkaline_phosphatase_core_sf"/>
</dbReference>
<evidence type="ECO:0000256" key="2">
    <source>
        <dbReference type="ARBA" id="ARBA00022729"/>
    </source>
</evidence>
<dbReference type="Gene3D" id="3.40.720.10">
    <property type="entry name" value="Alkaline Phosphatase, subunit A"/>
    <property type="match status" value="1"/>
</dbReference>
<gene>
    <name evidence="7" type="ORF">F1728_07040</name>
</gene>
<feature type="region of interest" description="Disordered" evidence="5">
    <location>
        <begin position="1"/>
        <end position="24"/>
    </location>
</feature>
<evidence type="ECO:0000259" key="6">
    <source>
        <dbReference type="Pfam" id="PF00884"/>
    </source>
</evidence>
<dbReference type="Proteomes" id="UP000427281">
    <property type="component" value="Chromosome"/>
</dbReference>
<sequence length="510" mass="57709">MLDSTAQSGTVESHPDWSACSDPKPSDHQPGAVFVRCFPRSVVLQTLVCLCLFLSVSQHPLCAADVPQHPNIVVVLVDDLRWDELGCMGHPFVRTPHIDRIAREGARFRNAFCSTPLCSPVRACLLTGRYTHNHGILDNINRSEHSHTLKTFPQTLQKAGYQTAYVGKWHMGNDDTARPGFDYWVSMKGQGTSFDPVLNINGERKQLDGHTTDVLNQKANEFLEQNQDKPFCLYIAQKALHPELTQRDDGSITDPSAAKFMPAKRHENLYSDAAIPRRLNVLDDLEGKTALQRKISGLPPLSQKTGTSDDVIRDRLRMLAGIDEGVGMLLDLLEKQGRLDQTVFVFTSDHGYWYGEHGLSVERRLPYEEGIRVPLLVRFPPLVKAGTLVDEFAVSVDLAPTMVDLAHVKSDQKYDGRSLVPLLKGEHPTDWRKSILVEYNSDTVFPRLDRMGYKAVRTPRWKLIQFNELKGMDELYDVQNDPYEFKNVIDQPENEKVVKQLQAELKRLMQ</sequence>
<dbReference type="InterPro" id="IPR024607">
    <property type="entry name" value="Sulfatase_CS"/>
</dbReference>
<name>A0A6I6AAQ7_9PLAN</name>
<proteinExistence type="inferred from homology"/>
<dbReference type="AlphaFoldDB" id="A0A6I6AAQ7"/>
<dbReference type="PANTHER" id="PTHR43108:SF6">
    <property type="entry name" value="N-SULPHOGLUCOSAMINE SULPHOHYDROLASE"/>
    <property type="match status" value="1"/>
</dbReference>